<organism evidence="6 7">
    <name type="scientific">Mucilaginibacter achroorhodeus</name>
    <dbReference type="NCBI Taxonomy" id="2599294"/>
    <lineage>
        <taxon>Bacteria</taxon>
        <taxon>Pseudomonadati</taxon>
        <taxon>Bacteroidota</taxon>
        <taxon>Sphingobacteriia</taxon>
        <taxon>Sphingobacteriales</taxon>
        <taxon>Sphingobacteriaceae</taxon>
        <taxon>Mucilaginibacter</taxon>
    </lineage>
</organism>
<dbReference type="Gene3D" id="2.40.420.20">
    <property type="match status" value="1"/>
</dbReference>
<dbReference type="EMBL" id="VOEI01000007">
    <property type="protein sequence ID" value="TWR24150.1"/>
    <property type="molecule type" value="Genomic_DNA"/>
</dbReference>
<dbReference type="InterPro" id="IPR058647">
    <property type="entry name" value="BSH_CzcB-like"/>
</dbReference>
<accession>A0A563TYE6</accession>
<keyword evidence="2" id="KW-0732">Signal</keyword>
<feature type="domain" description="YknX-like C-terminal permuted SH3-like" evidence="5">
    <location>
        <begin position="301"/>
        <end position="363"/>
    </location>
</feature>
<comment type="caution">
    <text evidence="6">The sequence shown here is derived from an EMBL/GenBank/DDBJ whole genome shotgun (WGS) entry which is preliminary data.</text>
</comment>
<dbReference type="Pfam" id="PF25973">
    <property type="entry name" value="BSH_CzcB"/>
    <property type="match status" value="1"/>
</dbReference>
<comment type="similarity">
    <text evidence="1">Belongs to the membrane fusion protein (MFP) (TC 8.A.1) family.</text>
</comment>
<sequence length="363" mass="39131">MKYKLIILAAIAALAAGCGGSQKPVDMTKTDNTKASNSNKFETGIVVEKALSSYVRLPGQLKPFNEVNIFAKLNSFVKQIYVDRGSIVHKGQLLAVLEAPEMTSQLQAANGRLLQAQESAGASREKYRRLKEASKEAGAVSPLDLDNALAKMKADEAVASSERSNVASMKDVQDYLNIRAPFNGTIVQRNVSAGALVGPGKAGDQPMLILQDNQKLRLEVMIPENYVDKVDLKQKVDFVFNALPGKQNSAYISRSANALGSLRSEAIEIDVINKDGSLKPGMYSEVKIPLRSGAKSLLVTSNAIVQSTERQYVILVKDGKAVFSDVKEGISSGDFTEVFGNIKAGEKVVLHAGDELKEGTEIK</sequence>
<evidence type="ECO:0000259" key="5">
    <source>
        <dbReference type="Pfam" id="PF25989"/>
    </source>
</evidence>
<dbReference type="AlphaFoldDB" id="A0A563TYE6"/>
<dbReference type="RefSeq" id="WP_146273028.1">
    <property type="nucleotide sequence ID" value="NZ_VOEI01000007.1"/>
</dbReference>
<protein>
    <submittedName>
        <fullName evidence="6">Efflux RND transporter periplasmic adaptor subunit</fullName>
    </submittedName>
</protein>
<reference evidence="6 7" key="1">
    <citation type="submission" date="2019-07" db="EMBL/GenBank/DDBJ databases">
        <authorList>
            <person name="Kim J."/>
        </authorList>
    </citation>
    <scope>NUCLEOTIDE SEQUENCE [LARGE SCALE GENOMIC DNA]</scope>
    <source>
        <strain evidence="6 7">MJ1a</strain>
    </source>
</reference>
<dbReference type="PANTHER" id="PTHR30469">
    <property type="entry name" value="MULTIDRUG RESISTANCE PROTEIN MDTA"/>
    <property type="match status" value="1"/>
</dbReference>
<evidence type="ECO:0000313" key="6">
    <source>
        <dbReference type="EMBL" id="TWR24150.1"/>
    </source>
</evidence>
<feature type="domain" description="CusB-like beta-barrel" evidence="3">
    <location>
        <begin position="218"/>
        <end position="288"/>
    </location>
</feature>
<dbReference type="Gene3D" id="2.40.50.100">
    <property type="match status" value="1"/>
</dbReference>
<name>A0A563TYE6_9SPHI</name>
<keyword evidence="7" id="KW-1185">Reference proteome</keyword>
<proteinExistence type="inferred from homology"/>
<dbReference type="GO" id="GO:0015562">
    <property type="term" value="F:efflux transmembrane transporter activity"/>
    <property type="evidence" value="ECO:0007669"/>
    <property type="project" value="TreeGrafter"/>
</dbReference>
<dbReference type="Proteomes" id="UP000318010">
    <property type="component" value="Unassembled WGS sequence"/>
</dbReference>
<dbReference type="NCBIfam" id="TIGR01730">
    <property type="entry name" value="RND_mfp"/>
    <property type="match status" value="1"/>
</dbReference>
<dbReference type="GO" id="GO:1990281">
    <property type="term" value="C:efflux pump complex"/>
    <property type="evidence" value="ECO:0007669"/>
    <property type="project" value="TreeGrafter"/>
</dbReference>
<dbReference type="Pfam" id="PF25954">
    <property type="entry name" value="Beta-barrel_RND_2"/>
    <property type="match status" value="1"/>
</dbReference>
<dbReference type="InterPro" id="IPR058792">
    <property type="entry name" value="Beta-barrel_RND_2"/>
</dbReference>
<dbReference type="Pfam" id="PF25989">
    <property type="entry name" value="YknX_C"/>
    <property type="match status" value="1"/>
</dbReference>
<evidence type="ECO:0000259" key="4">
    <source>
        <dbReference type="Pfam" id="PF25973"/>
    </source>
</evidence>
<dbReference type="OrthoDB" id="9806939at2"/>
<evidence type="ECO:0000313" key="7">
    <source>
        <dbReference type="Proteomes" id="UP000318010"/>
    </source>
</evidence>
<dbReference type="Gene3D" id="2.40.30.170">
    <property type="match status" value="1"/>
</dbReference>
<feature type="chain" id="PRO_5021956932" evidence="2">
    <location>
        <begin position="16"/>
        <end position="363"/>
    </location>
</feature>
<evidence type="ECO:0000259" key="3">
    <source>
        <dbReference type="Pfam" id="PF25954"/>
    </source>
</evidence>
<dbReference type="SUPFAM" id="SSF111369">
    <property type="entry name" value="HlyD-like secretion proteins"/>
    <property type="match status" value="1"/>
</dbReference>
<gene>
    <name evidence="6" type="ORF">FPZ42_16820</name>
</gene>
<dbReference type="InterPro" id="IPR058637">
    <property type="entry name" value="YknX-like_C"/>
</dbReference>
<evidence type="ECO:0000256" key="2">
    <source>
        <dbReference type="SAM" id="SignalP"/>
    </source>
</evidence>
<dbReference type="InterPro" id="IPR006143">
    <property type="entry name" value="RND_pump_MFP"/>
</dbReference>
<dbReference type="Gene3D" id="1.10.287.470">
    <property type="entry name" value="Helix hairpin bin"/>
    <property type="match status" value="1"/>
</dbReference>
<feature type="signal peptide" evidence="2">
    <location>
        <begin position="1"/>
        <end position="15"/>
    </location>
</feature>
<feature type="domain" description="CzcB-like barrel-sandwich hybrid" evidence="4">
    <location>
        <begin position="67"/>
        <end position="198"/>
    </location>
</feature>
<dbReference type="PROSITE" id="PS51257">
    <property type="entry name" value="PROKAR_LIPOPROTEIN"/>
    <property type="match status" value="1"/>
</dbReference>
<evidence type="ECO:0000256" key="1">
    <source>
        <dbReference type="ARBA" id="ARBA00009477"/>
    </source>
</evidence>
<dbReference type="PANTHER" id="PTHR30469:SF37">
    <property type="entry name" value="RAGD PROTEIN"/>
    <property type="match status" value="1"/>
</dbReference>